<organism evidence="5 6">
    <name type="scientific">Saccharomyces pastorianus</name>
    <name type="common">Lager yeast</name>
    <name type="synonym">Saccharomyces cerevisiae x Saccharomyces eubayanus</name>
    <dbReference type="NCBI Taxonomy" id="27292"/>
    <lineage>
        <taxon>Eukaryota</taxon>
        <taxon>Fungi</taxon>
        <taxon>Dikarya</taxon>
        <taxon>Ascomycota</taxon>
        <taxon>Saccharomycotina</taxon>
        <taxon>Saccharomycetes</taxon>
        <taxon>Saccharomycetales</taxon>
        <taxon>Saccharomycetaceae</taxon>
        <taxon>Saccharomyces</taxon>
    </lineage>
</organism>
<name>A0A6C1E8S2_SACPS</name>
<sequence length="400" mass="45292">MPVEKDLKSAYKTLYDDKEPLKALHLYDAILKDSPTNLIALIFKAACLEKLYFGFSDWHNDETMGNAKALLDKALRTAEGRGNRSKIALVYFRYFVHFFNNKDYEQAYSYMEKAKQFGYVDGTLPLWESRLEIKLKRKSKKQKDTSTTDIVSTAENAGDEREKLPVPGKTTLPFESEVVMQSQEPPKFRVDWYQSNNSVTISLFTANLPESKDKINLIISPKDGRMLSVSYEVPINGSEFQFNAKLSHKVDLQPLSLKVFSKKLEITLSKADKVQWKNLEGDSQKEFSRAPKISESLDSSALTASAETLSKEILSYPSSSKKNIDWSKLDIDDDDAGEEDAGSPDAFFQKLYAGADPDTRRAMMKSFIESNGTSLSTDWEDVSKGEVKTSPPEDMEPKHW</sequence>
<dbReference type="PANTHER" id="PTHR45862">
    <property type="entry name" value="PROTEIN SGT1 HOMOLOG"/>
    <property type="match status" value="1"/>
</dbReference>
<evidence type="ECO:0000256" key="1">
    <source>
        <dbReference type="ARBA" id="ARBA00008509"/>
    </source>
</evidence>
<protein>
    <submittedName>
        <fullName evidence="5">Uncharacterized protein</fullName>
    </submittedName>
</protein>
<dbReference type="SUPFAM" id="SSF49764">
    <property type="entry name" value="HSP20-like chaperones"/>
    <property type="match status" value="1"/>
</dbReference>
<proteinExistence type="inferred from homology"/>
<dbReference type="Proteomes" id="UP000501346">
    <property type="component" value="Chromosome SeVIII-SeXV"/>
</dbReference>
<dbReference type="InterPro" id="IPR008978">
    <property type="entry name" value="HSP20-like_chaperone"/>
</dbReference>
<evidence type="ECO:0000313" key="6">
    <source>
        <dbReference type="Proteomes" id="UP000501346"/>
    </source>
</evidence>
<evidence type="ECO:0000313" key="5">
    <source>
        <dbReference type="EMBL" id="QID85429.1"/>
    </source>
</evidence>
<dbReference type="InterPro" id="IPR007052">
    <property type="entry name" value="CS_dom"/>
</dbReference>
<reference evidence="5 6" key="1">
    <citation type="journal article" date="2019" name="BMC Genomics">
        <title>Chromosome level assembly and comparative genome analysis confirm lager-brewing yeasts originated from a single hybridization.</title>
        <authorList>
            <person name="Salazar A.N."/>
            <person name="Gorter de Vries A.R."/>
            <person name="van den Broek M."/>
            <person name="Brouwers N."/>
            <person name="de la Torre Cortes P."/>
            <person name="Kuijpers N.G.A."/>
            <person name="Daran J.G."/>
            <person name="Abeel T."/>
        </authorList>
    </citation>
    <scope>NUCLEOTIDE SEQUENCE [LARGE SCALE GENOMIC DNA]</scope>
    <source>
        <strain evidence="5 6">CBS 1483</strain>
    </source>
</reference>
<dbReference type="Pfam" id="PF05002">
    <property type="entry name" value="SGS"/>
    <property type="match status" value="1"/>
</dbReference>
<dbReference type="InterPro" id="IPR011990">
    <property type="entry name" value="TPR-like_helical_dom_sf"/>
</dbReference>
<feature type="compositionally biased region" description="Polar residues" evidence="2">
    <location>
        <begin position="368"/>
        <end position="377"/>
    </location>
</feature>
<evidence type="ECO:0000256" key="2">
    <source>
        <dbReference type="SAM" id="MobiDB-lite"/>
    </source>
</evidence>
<feature type="region of interest" description="Disordered" evidence="2">
    <location>
        <begin position="144"/>
        <end position="167"/>
    </location>
</feature>
<dbReference type="Pfam" id="PF04969">
    <property type="entry name" value="CS"/>
    <property type="match status" value="1"/>
</dbReference>
<dbReference type="Gene3D" id="2.60.40.790">
    <property type="match status" value="1"/>
</dbReference>
<feature type="domain" description="CS" evidence="4">
    <location>
        <begin position="185"/>
        <end position="280"/>
    </location>
</feature>
<dbReference type="InterPro" id="IPR007699">
    <property type="entry name" value="SGS_dom"/>
</dbReference>
<gene>
    <name evidence="5" type="ORF">GRS66_008004</name>
</gene>
<dbReference type="PROSITE" id="PS51048">
    <property type="entry name" value="SGS"/>
    <property type="match status" value="1"/>
</dbReference>
<keyword evidence="6" id="KW-1185">Reference proteome</keyword>
<feature type="region of interest" description="Disordered" evidence="2">
    <location>
        <begin position="363"/>
        <end position="400"/>
    </location>
</feature>
<dbReference type="Gene3D" id="1.25.40.10">
    <property type="entry name" value="Tetratricopeptide repeat domain"/>
    <property type="match status" value="1"/>
</dbReference>
<dbReference type="PROSITE" id="PS51203">
    <property type="entry name" value="CS"/>
    <property type="match status" value="1"/>
</dbReference>
<feature type="compositionally biased region" description="Polar residues" evidence="2">
    <location>
        <begin position="145"/>
        <end position="155"/>
    </location>
</feature>
<accession>A0A6C1E8S2</accession>
<feature type="domain" description="SGS" evidence="3">
    <location>
        <begin position="315"/>
        <end position="400"/>
    </location>
</feature>
<dbReference type="GO" id="GO:0051087">
    <property type="term" value="F:protein-folding chaperone binding"/>
    <property type="evidence" value="ECO:0007669"/>
    <property type="project" value="InterPro"/>
</dbReference>
<dbReference type="SUPFAM" id="SSF48452">
    <property type="entry name" value="TPR-like"/>
    <property type="match status" value="1"/>
</dbReference>
<dbReference type="OrthoDB" id="1898560at2759"/>
<dbReference type="CDD" id="cd06466">
    <property type="entry name" value="p23_CS_SGT1_like"/>
    <property type="match status" value="1"/>
</dbReference>
<dbReference type="InterPro" id="IPR044563">
    <property type="entry name" value="Sgt1-like"/>
</dbReference>
<evidence type="ECO:0000259" key="3">
    <source>
        <dbReference type="PROSITE" id="PS51048"/>
    </source>
</evidence>
<comment type="similarity">
    <text evidence="1">Belongs to the SGT1 family.</text>
</comment>
<dbReference type="FunFam" id="1.25.40.10:FF:001719">
    <property type="entry name" value="Sgt1p"/>
    <property type="match status" value="1"/>
</dbReference>
<evidence type="ECO:0000259" key="4">
    <source>
        <dbReference type="PROSITE" id="PS51203"/>
    </source>
</evidence>
<dbReference type="EMBL" id="CP049005">
    <property type="protein sequence ID" value="QID85429.1"/>
    <property type="molecule type" value="Genomic_DNA"/>
</dbReference>
<dbReference type="AlphaFoldDB" id="A0A6C1E8S2"/>